<sequence length="588" mass="67018">AKSQILSSVLDAAHKFIKEVKSNEPKEGDHSVRVISKSQHKSKSPLLQRRSSEVEVSTPRRGECTKSGDMLLCEGTFNEETSAQSFQEALNQWRIGRHDDDKKHNLHAVKADSLEECEVQTNLKIWREPLKIEFKEDSLSYMEKLWLKKYRRTSPEQLRNMLPDTFLTPCKTINETQCSQNENNEDSDVEEIKVQHHALFLPLEELKIERPEPTLKIVELDNNYEEELEERRHVVPYKVELAVEENQPSWNFLLFLSTYESCTFHDYQNNFLCENDFLQHHVFTKGKTVLHLHQSNNSSYCKDNTTAETSNFDSNVDPEIYSSATEKSRENSNSEGNFNEKSIDKEKNEISDDSCMPFENKGPLPMIDLEESPIKKKVSEDIEESLEFSNLHERPNIESSKTAESKPINEHYQGLERFFVFDKNERLDSLPSHSLECSYSSATITIAGDREWIPDQSINPYADNAVGLSVLMNAKNTSSNTTQQKIDKSGYRLPQKPSAANLPLSNSIKNNSSCLSSSHSRSRNVAVRSLSRAASEISEIEYIDITDNNEPFLDGTAEQETLDSLEKELSMLSILAGSAIFSFSCGQC</sequence>
<comment type="caution">
    <text evidence="2">The sequence shown here is derived from an EMBL/GenBank/DDBJ whole genome shotgun (WGS) entry which is preliminary data.</text>
</comment>
<organism evidence="2 3">
    <name type="scientific">Galemys pyrenaicus</name>
    <name type="common">Iberian desman</name>
    <name type="synonym">Pyrenean desman</name>
    <dbReference type="NCBI Taxonomy" id="202257"/>
    <lineage>
        <taxon>Eukaryota</taxon>
        <taxon>Metazoa</taxon>
        <taxon>Chordata</taxon>
        <taxon>Craniata</taxon>
        <taxon>Vertebrata</taxon>
        <taxon>Euteleostomi</taxon>
        <taxon>Mammalia</taxon>
        <taxon>Eutheria</taxon>
        <taxon>Laurasiatheria</taxon>
        <taxon>Eulipotyphla</taxon>
        <taxon>Talpidae</taxon>
        <taxon>Galemys</taxon>
    </lineage>
</organism>
<proteinExistence type="predicted"/>
<evidence type="ECO:0000313" key="2">
    <source>
        <dbReference type="EMBL" id="KAG8511469.1"/>
    </source>
</evidence>
<dbReference type="InterPro" id="IPR037688">
    <property type="entry name" value="ZBBX"/>
</dbReference>
<name>A0A8J5ZX91_GALPY</name>
<feature type="compositionally biased region" description="Basic and acidic residues" evidence="1">
    <location>
        <begin position="341"/>
        <end position="350"/>
    </location>
</feature>
<keyword evidence="3" id="KW-1185">Reference proteome</keyword>
<gene>
    <name evidence="2" type="ORF">J0S82_008693</name>
</gene>
<feature type="region of interest" description="Disordered" evidence="1">
    <location>
        <begin position="21"/>
        <end position="62"/>
    </location>
</feature>
<evidence type="ECO:0000313" key="3">
    <source>
        <dbReference type="Proteomes" id="UP000700334"/>
    </source>
</evidence>
<dbReference type="AlphaFoldDB" id="A0A8J5ZX91"/>
<feature type="compositionally biased region" description="Basic and acidic residues" evidence="1">
    <location>
        <begin position="21"/>
        <end position="32"/>
    </location>
</feature>
<feature type="non-terminal residue" evidence="2">
    <location>
        <position position="1"/>
    </location>
</feature>
<evidence type="ECO:0000256" key="1">
    <source>
        <dbReference type="SAM" id="MobiDB-lite"/>
    </source>
</evidence>
<dbReference type="PANTHER" id="PTHR28634">
    <property type="entry name" value="ZINC FINGER B-BOX DOMAIN-CONTAINING PROTEIN 1"/>
    <property type="match status" value="1"/>
</dbReference>
<reference evidence="2" key="1">
    <citation type="journal article" date="2021" name="Evol. Appl.">
        <title>The genome of the Pyrenean desman and the effects of bottlenecks and inbreeding on the genomic landscape of an endangered species.</title>
        <authorList>
            <person name="Escoda L."/>
            <person name="Castresana J."/>
        </authorList>
    </citation>
    <scope>NUCLEOTIDE SEQUENCE</scope>
    <source>
        <strain evidence="2">IBE-C5619</strain>
    </source>
</reference>
<feature type="region of interest" description="Disordered" evidence="1">
    <location>
        <begin position="323"/>
        <end position="357"/>
    </location>
</feature>
<protein>
    <submittedName>
        <fullName evidence="2">Zinc finger B-box domain-containing protein 1</fullName>
    </submittedName>
</protein>
<dbReference type="EMBL" id="JAGFMF010011830">
    <property type="protein sequence ID" value="KAG8511469.1"/>
    <property type="molecule type" value="Genomic_DNA"/>
</dbReference>
<feature type="compositionally biased region" description="Basic and acidic residues" evidence="1">
    <location>
        <begin position="50"/>
        <end position="62"/>
    </location>
</feature>
<dbReference type="Proteomes" id="UP000700334">
    <property type="component" value="Unassembled WGS sequence"/>
</dbReference>
<dbReference type="PANTHER" id="PTHR28634:SF1">
    <property type="entry name" value="ZINC FINGER B-BOX DOMAIN-CONTAINING PROTEIN 1"/>
    <property type="match status" value="1"/>
</dbReference>
<dbReference type="OrthoDB" id="6226111at2759"/>
<accession>A0A8J5ZX91</accession>